<organism evidence="2">
    <name type="scientific">freshwater metagenome</name>
    <dbReference type="NCBI Taxonomy" id="449393"/>
    <lineage>
        <taxon>unclassified sequences</taxon>
        <taxon>metagenomes</taxon>
        <taxon>ecological metagenomes</taxon>
    </lineage>
</organism>
<dbReference type="AlphaFoldDB" id="A0A6J7ECB6"/>
<feature type="domain" description="Ribbon-helix-helix protein CopG" evidence="1">
    <location>
        <begin position="9"/>
        <end position="37"/>
    </location>
</feature>
<dbReference type="Pfam" id="PF01402">
    <property type="entry name" value="RHH_1"/>
    <property type="match status" value="1"/>
</dbReference>
<name>A0A6J7ECB6_9ZZZZ</name>
<reference evidence="2" key="1">
    <citation type="submission" date="2020-05" db="EMBL/GenBank/DDBJ databases">
        <authorList>
            <person name="Chiriac C."/>
            <person name="Salcher M."/>
            <person name="Ghai R."/>
            <person name="Kavagutti S V."/>
        </authorList>
    </citation>
    <scope>NUCLEOTIDE SEQUENCE</scope>
</reference>
<dbReference type="GO" id="GO:0006355">
    <property type="term" value="P:regulation of DNA-templated transcription"/>
    <property type="evidence" value="ECO:0007669"/>
    <property type="project" value="InterPro"/>
</dbReference>
<gene>
    <name evidence="2" type="ORF">UFOPK3381_01222</name>
</gene>
<sequence>MVMPRRQVLVQLDDELVLQLDRMALANGTNRSELLRQGALAVISAESGRLADDALRASYRFTPQDPAIVDAARRLAAETMPAW</sequence>
<dbReference type="EMBL" id="CAFBLN010000083">
    <property type="protein sequence ID" value="CAB4878564.1"/>
    <property type="molecule type" value="Genomic_DNA"/>
</dbReference>
<accession>A0A6J7ECB6</accession>
<protein>
    <submittedName>
        <fullName evidence="2">Unannotated protein</fullName>
    </submittedName>
</protein>
<proteinExistence type="predicted"/>
<dbReference type="InterPro" id="IPR002145">
    <property type="entry name" value="CopG"/>
</dbReference>
<evidence type="ECO:0000259" key="1">
    <source>
        <dbReference type="Pfam" id="PF01402"/>
    </source>
</evidence>
<evidence type="ECO:0000313" key="2">
    <source>
        <dbReference type="EMBL" id="CAB4878564.1"/>
    </source>
</evidence>